<sequence length="154" mass="16920">MVRFSVLLMTASLIISPAYAVPNIWKGEFGQGFLALNINNESGDEFTIMCDLGYTETGEKTSASFRLGNGNDLSPSSNNKVEIVVDGNSYLIPEGVGFRSGDIAWEQFIHVINTASNFDIYVNDKMMASFNPTPQSTKKELADLSQCTYRPIDS</sequence>
<dbReference type="EMBL" id="CP110176">
    <property type="protein sequence ID" value="UZC85847.2"/>
    <property type="molecule type" value="Genomic_DNA"/>
</dbReference>
<evidence type="ECO:0000313" key="2">
    <source>
        <dbReference type="Proteomes" id="UP001163285"/>
    </source>
</evidence>
<protein>
    <submittedName>
        <fullName evidence="1">Uncharacterized protein</fullName>
    </submittedName>
</protein>
<accession>A0A3G9IGH3</accession>
<name>A0A3G9IGH3_AERCA</name>
<dbReference type="RefSeq" id="WP_125117531.1">
    <property type="nucleotide sequence ID" value="NZ_AP019195.1"/>
</dbReference>
<reference evidence="1" key="1">
    <citation type="submission" date="2023-04" db="EMBL/GenBank/DDBJ databases">
        <title>Whole Genome Sequence of Multi-drug resistant Aeromonas caviae as a gut pathogen in newborn.</title>
        <authorList>
            <person name="Jadhav S.V."/>
            <person name="Saroj S.D."/>
            <person name="Saha U.B."/>
            <person name="Sen S."/>
            <person name="Kher A."/>
        </authorList>
    </citation>
    <scope>NUCLEOTIDE SEQUENCE</scope>
    <source>
        <strain evidence="1">SVJ23</strain>
    </source>
</reference>
<gene>
    <name evidence="1" type="ORF">OJY61_18755</name>
</gene>
<dbReference type="Proteomes" id="UP001163285">
    <property type="component" value="Chromosome"/>
</dbReference>
<proteinExistence type="predicted"/>
<evidence type="ECO:0000313" key="1">
    <source>
        <dbReference type="EMBL" id="UZC85847.2"/>
    </source>
</evidence>
<organism evidence="1 2">
    <name type="scientific">Aeromonas caviae</name>
    <name type="common">Aeromonas punctata</name>
    <dbReference type="NCBI Taxonomy" id="648"/>
    <lineage>
        <taxon>Bacteria</taxon>
        <taxon>Pseudomonadati</taxon>
        <taxon>Pseudomonadota</taxon>
        <taxon>Gammaproteobacteria</taxon>
        <taxon>Aeromonadales</taxon>
        <taxon>Aeromonadaceae</taxon>
        <taxon>Aeromonas</taxon>
    </lineage>
</organism>
<dbReference type="AlphaFoldDB" id="A0A3G9IGH3"/>